<protein>
    <submittedName>
        <fullName evidence="4">TIGR01777 family protein</fullName>
    </submittedName>
</protein>
<dbReference type="EMBL" id="PJZF01000015">
    <property type="protein sequence ID" value="PLR34017.1"/>
    <property type="molecule type" value="Genomic_DNA"/>
</dbReference>
<dbReference type="CDD" id="cd05242">
    <property type="entry name" value="SDR_a8"/>
    <property type="match status" value="1"/>
</dbReference>
<comment type="similarity">
    <text evidence="1">Belongs to the NAD(P)-dependent epimerase/dehydratase family. SDR39U1 subfamily.</text>
</comment>
<dbReference type="PANTHER" id="PTHR11092:SF0">
    <property type="entry name" value="EPIMERASE FAMILY PROTEIN SDR39U1"/>
    <property type="match status" value="1"/>
</dbReference>
<name>A0A2N5E126_9GAMM</name>
<dbReference type="RefSeq" id="WP_101817420.1">
    <property type="nucleotide sequence ID" value="NZ_PJZF01000015.1"/>
</dbReference>
<evidence type="ECO:0000259" key="2">
    <source>
        <dbReference type="Pfam" id="PF01370"/>
    </source>
</evidence>
<gene>
    <name evidence="4" type="ORF">CYR55_16315</name>
</gene>
<sequence length="299" mass="32761">MHVLITGATGLIGRHLMAQLQAHHQVTVLTRNEARARAILGEDVTCWTSLGGQRTLDGIDAVINLAGEPIADRRWSQEQKRRLCDSRWQLTGQLASLITASTVPPSVFISGSATGYYGDQGEAVVTEEEVPHDEFTHQLCARWEELALTAESPQTRVCLLRTGMVLAPHGGALAKMVPPFRLGLGGPFGHGRQYLPWIHLDDMVAGILYLLHHAQLRGAFNLVAPYPVHNDKFAATLAEVLHRPAFVRVPAFAVRLLMGEAAVLVLTGQRAIPKRLEAAGFHFRFSELEAALSNVLARR</sequence>
<evidence type="ECO:0000256" key="1">
    <source>
        <dbReference type="ARBA" id="ARBA00009353"/>
    </source>
</evidence>
<dbReference type="NCBIfam" id="TIGR01777">
    <property type="entry name" value="yfcH"/>
    <property type="match status" value="1"/>
</dbReference>
<keyword evidence="5" id="KW-1185">Reference proteome</keyword>
<dbReference type="InterPro" id="IPR001509">
    <property type="entry name" value="Epimerase_deHydtase"/>
</dbReference>
<evidence type="ECO:0000259" key="3">
    <source>
        <dbReference type="Pfam" id="PF08338"/>
    </source>
</evidence>
<dbReference type="Proteomes" id="UP000234240">
    <property type="component" value="Unassembled WGS sequence"/>
</dbReference>
<proteinExistence type="inferred from homology"/>
<feature type="domain" description="NAD-dependent epimerase/dehydratase" evidence="2">
    <location>
        <begin position="3"/>
        <end position="220"/>
    </location>
</feature>
<dbReference type="AlphaFoldDB" id="A0A2N5E126"/>
<dbReference type="InterPro" id="IPR013549">
    <property type="entry name" value="DUF1731"/>
</dbReference>
<evidence type="ECO:0000313" key="4">
    <source>
        <dbReference type="EMBL" id="PLR34017.1"/>
    </source>
</evidence>
<dbReference type="SUPFAM" id="SSF51735">
    <property type="entry name" value="NAD(P)-binding Rossmann-fold domains"/>
    <property type="match status" value="1"/>
</dbReference>
<dbReference type="Pfam" id="PF01370">
    <property type="entry name" value="Epimerase"/>
    <property type="match status" value="1"/>
</dbReference>
<organism evidence="4 5">
    <name type="scientific">Chimaeribacter californicus</name>
    <dbReference type="NCBI Taxonomy" id="2060067"/>
    <lineage>
        <taxon>Bacteria</taxon>
        <taxon>Pseudomonadati</taxon>
        <taxon>Pseudomonadota</taxon>
        <taxon>Gammaproteobacteria</taxon>
        <taxon>Enterobacterales</taxon>
        <taxon>Yersiniaceae</taxon>
        <taxon>Chimaeribacter</taxon>
    </lineage>
</organism>
<feature type="domain" description="DUF1731" evidence="3">
    <location>
        <begin position="249"/>
        <end position="294"/>
    </location>
</feature>
<evidence type="ECO:0000313" key="5">
    <source>
        <dbReference type="Proteomes" id="UP000234240"/>
    </source>
</evidence>
<dbReference type="InterPro" id="IPR036291">
    <property type="entry name" value="NAD(P)-bd_dom_sf"/>
</dbReference>
<dbReference type="Pfam" id="PF08338">
    <property type="entry name" value="DUF1731"/>
    <property type="match status" value="1"/>
</dbReference>
<accession>A0A2N5E126</accession>
<reference evidence="4 5" key="1">
    <citation type="submission" date="2017-12" db="EMBL/GenBank/DDBJ databases">
        <title>Characterization of six clinical isolates of Enterochimera gen. nov., a novel genus of the Yersiniaciae family and the three species Enterochimera arupensis sp. nov., Enterochimera coloradensis sp. nov, and Enterochimera californica sp. nov.</title>
        <authorList>
            <person name="Rossi A."/>
            <person name="Fisher M."/>
        </authorList>
    </citation>
    <scope>NUCLEOTIDE SEQUENCE [LARGE SCALE GENOMIC DNA]</scope>
    <source>
        <strain evidence="5">2015-Iso6</strain>
    </source>
</reference>
<dbReference type="Gene3D" id="3.40.50.720">
    <property type="entry name" value="NAD(P)-binding Rossmann-like Domain"/>
    <property type="match status" value="1"/>
</dbReference>
<dbReference type="PANTHER" id="PTHR11092">
    <property type="entry name" value="SUGAR NUCLEOTIDE EPIMERASE RELATED"/>
    <property type="match status" value="1"/>
</dbReference>
<comment type="caution">
    <text evidence="4">The sequence shown here is derived from an EMBL/GenBank/DDBJ whole genome shotgun (WGS) entry which is preliminary data.</text>
</comment>
<dbReference type="OrthoDB" id="9801773at2"/>
<dbReference type="InterPro" id="IPR010099">
    <property type="entry name" value="SDR39U1"/>
</dbReference>